<evidence type="ECO:0000259" key="1">
    <source>
        <dbReference type="PROSITE" id="PS51831"/>
    </source>
</evidence>
<dbReference type="PROSITE" id="PS51832">
    <property type="entry name" value="HD_GYP"/>
    <property type="match status" value="1"/>
</dbReference>
<evidence type="ECO:0000313" key="3">
    <source>
        <dbReference type="EMBL" id="QEN07058.1"/>
    </source>
</evidence>
<dbReference type="PANTHER" id="PTHR43155:SF2">
    <property type="entry name" value="CYCLIC DI-GMP PHOSPHODIESTERASE PA4108"/>
    <property type="match status" value="1"/>
</dbReference>
<dbReference type="InterPro" id="IPR006674">
    <property type="entry name" value="HD_domain"/>
</dbReference>
<dbReference type="Pfam" id="PF01590">
    <property type="entry name" value="GAF"/>
    <property type="match status" value="1"/>
</dbReference>
<evidence type="ECO:0000259" key="2">
    <source>
        <dbReference type="PROSITE" id="PS51832"/>
    </source>
</evidence>
<dbReference type="SUPFAM" id="SSF55781">
    <property type="entry name" value="GAF domain-like"/>
    <property type="match status" value="1"/>
</dbReference>
<feature type="domain" description="HD" evidence="1">
    <location>
        <begin position="202"/>
        <end position="351"/>
    </location>
</feature>
<dbReference type="EMBL" id="CP036150">
    <property type="protein sequence ID" value="QEN07058.1"/>
    <property type="molecule type" value="Genomic_DNA"/>
</dbReference>
<dbReference type="InterPro" id="IPR037522">
    <property type="entry name" value="HD_GYP_dom"/>
</dbReference>
<feature type="domain" description="HD-GYP" evidence="2">
    <location>
        <begin position="180"/>
        <end position="402"/>
    </location>
</feature>
<gene>
    <name evidence="3" type="ORF">EXM22_03305</name>
</gene>
<dbReference type="PANTHER" id="PTHR43155">
    <property type="entry name" value="CYCLIC DI-GMP PHOSPHODIESTERASE PA4108-RELATED"/>
    <property type="match status" value="1"/>
</dbReference>
<dbReference type="Pfam" id="PF01966">
    <property type="entry name" value="HD"/>
    <property type="match status" value="1"/>
</dbReference>
<dbReference type="Proteomes" id="UP000324209">
    <property type="component" value="Chromosome"/>
</dbReference>
<dbReference type="Gene3D" id="1.10.3210.10">
    <property type="entry name" value="Hypothetical protein af1432"/>
    <property type="match status" value="1"/>
</dbReference>
<proteinExistence type="predicted"/>
<sequence>MTSTMKKILQIDKDLNKIQDLDILLERILYYAREAVSADAGSIYIRDGNELEIKYAQNDTLQKKLAEGQKLNFSIFRIPVNEKTISGYVAANSTHLNIRDMYNIPPDRPYSFNTHYDETSGYKTISSLTFPLVSNQGEILGVLQLLNAKSPKGNIVSFKKSDEPFVLHFASNATVALQRARMTRTLLLRMIQMAELRDPKETGAHVNRVGSYACEIYEAWAKKRHIPDDSMQKQKDTLRMAAMLHDVGKVGISDLILKKPGRFNEEEYEIMKSHTYVGARLFANEESDLDRIARDIAISHHENWDGSGYPGKIVWENAKADEILPSGVGLKGEEIPLFARIVSLADVYDALSCQRVYKEAWTEEDVLHEIRKCKGNKFDPELVDIFFEIFPVIKQIQKKYPDDH</sequence>
<protein>
    <submittedName>
        <fullName evidence="3">HD domain-containing protein</fullName>
    </submittedName>
</protein>
<dbReference type="SMART" id="SM00471">
    <property type="entry name" value="HDc"/>
    <property type="match status" value="1"/>
</dbReference>
<dbReference type="InterPro" id="IPR003607">
    <property type="entry name" value="HD/PDEase_dom"/>
</dbReference>
<reference evidence="3 4" key="1">
    <citation type="submission" date="2019-02" db="EMBL/GenBank/DDBJ databases">
        <title>Complete Genome Sequence and Methylome Analysis of free living Spirochaetas.</title>
        <authorList>
            <person name="Fomenkov A."/>
            <person name="Dubinina G."/>
            <person name="Leshcheva N."/>
            <person name="Mikheeva N."/>
            <person name="Grabovich M."/>
            <person name="Vincze T."/>
            <person name="Roberts R.J."/>
        </authorList>
    </citation>
    <scope>NUCLEOTIDE SEQUENCE [LARGE SCALE GENOMIC DNA]</scope>
    <source>
        <strain evidence="3 4">K2</strain>
    </source>
</reference>
<evidence type="ECO:0000313" key="4">
    <source>
        <dbReference type="Proteomes" id="UP000324209"/>
    </source>
</evidence>
<name>A0A5C1QIC6_9SPIO</name>
<dbReference type="PROSITE" id="PS51831">
    <property type="entry name" value="HD"/>
    <property type="match status" value="1"/>
</dbReference>
<dbReference type="AlphaFoldDB" id="A0A5C1QIC6"/>
<dbReference type="CDD" id="cd00077">
    <property type="entry name" value="HDc"/>
    <property type="match status" value="1"/>
</dbReference>
<dbReference type="InterPro" id="IPR003018">
    <property type="entry name" value="GAF"/>
</dbReference>
<dbReference type="SUPFAM" id="SSF109604">
    <property type="entry name" value="HD-domain/PDEase-like"/>
    <property type="match status" value="1"/>
</dbReference>
<accession>A0A5C1QIC6</accession>
<dbReference type="InterPro" id="IPR029016">
    <property type="entry name" value="GAF-like_dom_sf"/>
</dbReference>
<dbReference type="OrthoDB" id="9781505at2"/>
<keyword evidence="4" id="KW-1185">Reference proteome</keyword>
<dbReference type="KEGG" id="ock:EXM22_03305"/>
<organism evidence="3 4">
    <name type="scientific">Oceanispirochaeta crateris</name>
    <dbReference type="NCBI Taxonomy" id="2518645"/>
    <lineage>
        <taxon>Bacteria</taxon>
        <taxon>Pseudomonadati</taxon>
        <taxon>Spirochaetota</taxon>
        <taxon>Spirochaetia</taxon>
        <taxon>Spirochaetales</taxon>
        <taxon>Spirochaetaceae</taxon>
        <taxon>Oceanispirochaeta</taxon>
    </lineage>
</organism>
<dbReference type="SMART" id="SM00065">
    <property type="entry name" value="GAF"/>
    <property type="match status" value="1"/>
</dbReference>
<dbReference type="Gene3D" id="3.30.450.40">
    <property type="match status" value="1"/>
</dbReference>